<dbReference type="Proteomes" id="UP000050443">
    <property type="component" value="Unassembled WGS sequence"/>
</dbReference>
<accession>A0A0Q0RNL4</accession>
<dbReference type="STRING" id="362413.RC62_2972"/>
<gene>
    <name evidence="1" type="ORF">RC62_2972</name>
</gene>
<comment type="caution">
    <text evidence="1">The sequence shown here is derived from an EMBL/GenBank/DDBJ whole genome shotgun (WGS) entry which is preliminary data.</text>
</comment>
<dbReference type="AlphaFoldDB" id="A0A0Q0RNL4"/>
<reference evidence="1 2" key="1">
    <citation type="submission" date="2014-09" db="EMBL/GenBank/DDBJ databases">
        <title>Genome sequence of Flavobacterium aquidurense RC62.</title>
        <authorList>
            <person name="Kim J.F."/>
            <person name="Kwak M.-J."/>
        </authorList>
    </citation>
    <scope>NUCLEOTIDE SEQUENCE [LARGE SCALE GENOMIC DNA]</scope>
    <source>
        <strain evidence="1 2">RC62</strain>
    </source>
</reference>
<protein>
    <submittedName>
        <fullName evidence="1">Small GTP-binding protein</fullName>
    </submittedName>
</protein>
<evidence type="ECO:0000313" key="2">
    <source>
        <dbReference type="Proteomes" id="UP000050443"/>
    </source>
</evidence>
<proteinExistence type="predicted"/>
<evidence type="ECO:0000313" key="1">
    <source>
        <dbReference type="EMBL" id="KQB37806.1"/>
    </source>
</evidence>
<sequence length="209" mass="23167">MIKMENFKEISLDDAIQLINKNNSVLKDDLIDELNGFYEVAGKIVLYSGETNLENLTVGNDIVLVNGDLNVTNIIEDCDKVDSSLLIVLGNVNCKNLITLSSMYFTGDLNAKNVILGDSLCDYVLNVGGNIVTKTILDYGHCIIAEKKITVTDVFSFNSIEDENGAIEQNMERDELADEITEFDDDEKMENLSKTIDYIKSGGEVFKVS</sequence>
<dbReference type="EMBL" id="JRLF01000015">
    <property type="protein sequence ID" value="KQB37806.1"/>
    <property type="molecule type" value="Genomic_DNA"/>
</dbReference>
<dbReference type="PATRIC" id="fig|362413.3.peg.2922"/>
<name>A0A0Q0RNL4_9FLAO</name>
<organism evidence="1 2">
    <name type="scientific">Flavobacterium aquidurense</name>
    <dbReference type="NCBI Taxonomy" id="362413"/>
    <lineage>
        <taxon>Bacteria</taxon>
        <taxon>Pseudomonadati</taxon>
        <taxon>Bacteroidota</taxon>
        <taxon>Flavobacteriia</taxon>
        <taxon>Flavobacteriales</taxon>
        <taxon>Flavobacteriaceae</taxon>
        <taxon>Flavobacterium</taxon>
    </lineage>
</organism>